<keyword evidence="2" id="KW-0378">Hydrolase</keyword>
<dbReference type="GO" id="GO:0016787">
    <property type="term" value="F:hydrolase activity"/>
    <property type="evidence" value="ECO:0007669"/>
    <property type="project" value="UniProtKB-KW"/>
</dbReference>
<proteinExistence type="predicted"/>
<evidence type="ECO:0000313" key="2">
    <source>
        <dbReference type="EMBL" id="PJJ77112.1"/>
    </source>
</evidence>
<dbReference type="Gene3D" id="3.40.50.1820">
    <property type="entry name" value="alpha/beta hydrolase"/>
    <property type="match status" value="1"/>
</dbReference>
<dbReference type="OrthoDB" id="5495375at2"/>
<dbReference type="SUPFAM" id="SSF53474">
    <property type="entry name" value="alpha/beta-Hydrolases"/>
    <property type="match status" value="1"/>
</dbReference>
<organism evidence="2 3">
    <name type="scientific">Sediminihabitans luteus</name>
    <dbReference type="NCBI Taxonomy" id="1138585"/>
    <lineage>
        <taxon>Bacteria</taxon>
        <taxon>Bacillati</taxon>
        <taxon>Actinomycetota</taxon>
        <taxon>Actinomycetes</taxon>
        <taxon>Micrococcales</taxon>
        <taxon>Cellulomonadaceae</taxon>
        <taxon>Sediminihabitans</taxon>
    </lineage>
</organism>
<dbReference type="RefSeq" id="WP_100421550.1">
    <property type="nucleotide sequence ID" value="NZ_BOOX01000016.1"/>
</dbReference>
<dbReference type="Proteomes" id="UP000231693">
    <property type="component" value="Unassembled WGS sequence"/>
</dbReference>
<evidence type="ECO:0000259" key="1">
    <source>
        <dbReference type="Pfam" id="PF12697"/>
    </source>
</evidence>
<keyword evidence="3" id="KW-1185">Reference proteome</keyword>
<gene>
    <name evidence="2" type="ORF">CLV28_0325</name>
</gene>
<feature type="domain" description="AB hydrolase-1" evidence="1">
    <location>
        <begin position="11"/>
        <end position="234"/>
    </location>
</feature>
<accession>A0A2M9CYU3</accession>
<name>A0A2M9CYU3_9CELL</name>
<sequence>MAAPPDGLPSVVLVHGLRTSRAIWAAQLAHLGAAGVRAVAVDLPGHGARFDEPYTADAAQQVVADAVAAVPGPVVLVGLSLGGYTVLRYAAERPARVVAVVAAACTAEPRGRPVALYRDAASAVVTGWEGTAPARRAARAVLRPRRGRTPAPASDPDLARQPGWEVVTAALSGLAGRSSLATLAAVRVPVRLVNGVRDPMRVDERRHLAANPRARLTVIPGAGHDVSTDAPAAFDAELDDVIAQVLAEASSATGARLDP</sequence>
<comment type="caution">
    <text evidence="2">The sequence shown here is derived from an EMBL/GenBank/DDBJ whole genome shotgun (WGS) entry which is preliminary data.</text>
</comment>
<dbReference type="InterPro" id="IPR000073">
    <property type="entry name" value="AB_hydrolase_1"/>
</dbReference>
<reference evidence="2 3" key="1">
    <citation type="submission" date="2017-11" db="EMBL/GenBank/DDBJ databases">
        <title>Genomic Encyclopedia of Archaeal and Bacterial Type Strains, Phase II (KMG-II): From Individual Species to Whole Genera.</title>
        <authorList>
            <person name="Goeker M."/>
        </authorList>
    </citation>
    <scope>NUCLEOTIDE SEQUENCE [LARGE SCALE GENOMIC DNA]</scope>
    <source>
        <strain evidence="2 3">DSM 25478</strain>
    </source>
</reference>
<dbReference type="Pfam" id="PF12697">
    <property type="entry name" value="Abhydrolase_6"/>
    <property type="match status" value="1"/>
</dbReference>
<dbReference type="PANTHER" id="PTHR43689:SF8">
    <property type="entry name" value="ALPHA_BETA-HYDROLASES SUPERFAMILY PROTEIN"/>
    <property type="match status" value="1"/>
</dbReference>
<dbReference type="PANTHER" id="PTHR43689">
    <property type="entry name" value="HYDROLASE"/>
    <property type="match status" value="1"/>
</dbReference>
<dbReference type="EMBL" id="PGFE01000001">
    <property type="protein sequence ID" value="PJJ77112.1"/>
    <property type="molecule type" value="Genomic_DNA"/>
</dbReference>
<evidence type="ECO:0000313" key="3">
    <source>
        <dbReference type="Proteomes" id="UP000231693"/>
    </source>
</evidence>
<protein>
    <submittedName>
        <fullName evidence="2">Alpha-beta hydrolase superfamily lysophospholipase</fullName>
    </submittedName>
</protein>
<dbReference type="InterPro" id="IPR029058">
    <property type="entry name" value="AB_hydrolase_fold"/>
</dbReference>
<dbReference type="AlphaFoldDB" id="A0A2M9CYU3"/>